<dbReference type="InterPro" id="IPR036409">
    <property type="entry name" value="Aldolase_II/adducin_N_sf"/>
</dbReference>
<dbReference type="GO" id="GO:0005829">
    <property type="term" value="C:cytosol"/>
    <property type="evidence" value="ECO:0007669"/>
    <property type="project" value="TreeGrafter"/>
</dbReference>
<dbReference type="eggNOG" id="COG0235">
    <property type="taxonomic scope" value="Bacteria"/>
</dbReference>
<dbReference type="EC" id="5.1.3.4" evidence="4"/>
<reference evidence="4 5" key="1">
    <citation type="journal article" date="2011" name="J. Bacteriol.">
        <title>Genome sequence of Brevibacillus laterosporus LMG 15441, a pathogen of invertebrates.</title>
        <authorList>
            <person name="Djukic M."/>
            <person name="Poehlein A."/>
            <person name="Thurmer A."/>
            <person name="Daniel R."/>
        </authorList>
    </citation>
    <scope>NUCLEOTIDE SEQUENCE [LARGE SCALE GENOMIC DNA]</scope>
    <source>
        <strain evidence="4 5">LMG 15441</strain>
    </source>
</reference>
<evidence type="ECO:0000313" key="4">
    <source>
        <dbReference type="EMBL" id="AIG26922.1"/>
    </source>
</evidence>
<gene>
    <name evidence="4" type="primary">ulaF</name>
    <name evidence="4" type="ORF">BRLA_c026030</name>
</gene>
<dbReference type="KEGG" id="blr:BRLA_c026030"/>
<dbReference type="HOGENOM" id="CLU_006033_3_1_9"/>
<dbReference type="InterPro" id="IPR001303">
    <property type="entry name" value="Aldolase_II/adducin_N"/>
</dbReference>
<dbReference type="SUPFAM" id="SSF53639">
    <property type="entry name" value="AraD/HMP-PK domain-like"/>
    <property type="match status" value="1"/>
</dbReference>
<dbReference type="STRING" id="1042163.BRLA_c026030"/>
<evidence type="ECO:0000259" key="3">
    <source>
        <dbReference type="SMART" id="SM01007"/>
    </source>
</evidence>
<dbReference type="InterPro" id="IPR050197">
    <property type="entry name" value="Aldolase_class_II_sugar_metab"/>
</dbReference>
<evidence type="ECO:0000256" key="2">
    <source>
        <dbReference type="ARBA" id="ARBA00023239"/>
    </source>
</evidence>
<accession>A0A075R303</accession>
<dbReference type="Proteomes" id="UP000005850">
    <property type="component" value="Chromosome"/>
</dbReference>
<dbReference type="Gene3D" id="3.40.225.10">
    <property type="entry name" value="Class II aldolase/adducin N-terminal domain"/>
    <property type="match status" value="1"/>
</dbReference>
<dbReference type="GO" id="GO:0019323">
    <property type="term" value="P:pentose catabolic process"/>
    <property type="evidence" value="ECO:0007669"/>
    <property type="project" value="TreeGrafter"/>
</dbReference>
<dbReference type="EMBL" id="CP007806">
    <property type="protein sequence ID" value="AIG26922.1"/>
    <property type="molecule type" value="Genomic_DNA"/>
</dbReference>
<evidence type="ECO:0000313" key="5">
    <source>
        <dbReference type="Proteomes" id="UP000005850"/>
    </source>
</evidence>
<sequence>MTEPAYKQMKDEAKIKQDICEIGRKVYEKGFGAANDGNISVRLSANEIWITPTGVSKGALQPDMLVKVNLQGEVLEGELQPTSEMKMHLKVYEMRPDIGGIVHVHPPYATAFAIAGIPLDFATLPESVVLLGTIPLAKYATPSTHALPESIVPHIMNHQGVLLENHGALTWGKDLQTAYYLMESLEFTAKINWIAKQMNGARELSVERVQELVALREKMGLMGETPPGVICPPGVDVCSVNKQAISMKEPQPLTVKLDEQQMEELVSMVTKAVISQLQHSKLE</sequence>
<evidence type="ECO:0000256" key="1">
    <source>
        <dbReference type="ARBA" id="ARBA00022723"/>
    </source>
</evidence>
<dbReference type="PANTHER" id="PTHR22789:SF0">
    <property type="entry name" value="3-OXO-TETRONATE 4-PHOSPHATE DECARBOXYLASE-RELATED"/>
    <property type="match status" value="1"/>
</dbReference>
<dbReference type="GO" id="GO:0016832">
    <property type="term" value="F:aldehyde-lyase activity"/>
    <property type="evidence" value="ECO:0007669"/>
    <property type="project" value="TreeGrafter"/>
</dbReference>
<dbReference type="PANTHER" id="PTHR22789">
    <property type="entry name" value="FUCULOSE PHOSPHATE ALDOLASE"/>
    <property type="match status" value="1"/>
</dbReference>
<protein>
    <submittedName>
        <fullName evidence="4">L-ribulose-5-phosphate 4-epimerase UlaF</fullName>
        <ecNumber evidence="4">5.1.3.4</ecNumber>
    </submittedName>
</protein>
<feature type="domain" description="Class II aldolase/adducin N-terminal" evidence="3">
    <location>
        <begin position="17"/>
        <end position="193"/>
    </location>
</feature>
<proteinExistence type="predicted"/>
<dbReference type="GO" id="GO:0008742">
    <property type="term" value="F:L-ribulose-phosphate 4-epimerase activity"/>
    <property type="evidence" value="ECO:0007669"/>
    <property type="project" value="UniProtKB-EC"/>
</dbReference>
<keyword evidence="5" id="KW-1185">Reference proteome</keyword>
<dbReference type="RefSeq" id="WP_003336267.1">
    <property type="nucleotide sequence ID" value="NZ_CP007806.1"/>
</dbReference>
<dbReference type="Pfam" id="PF00596">
    <property type="entry name" value="Aldolase_II"/>
    <property type="match status" value="1"/>
</dbReference>
<keyword evidence="2" id="KW-0456">Lyase</keyword>
<keyword evidence="4" id="KW-0413">Isomerase</keyword>
<dbReference type="AlphaFoldDB" id="A0A075R303"/>
<dbReference type="GO" id="GO:0046872">
    <property type="term" value="F:metal ion binding"/>
    <property type="evidence" value="ECO:0007669"/>
    <property type="project" value="UniProtKB-KW"/>
</dbReference>
<name>A0A075R303_BRELA</name>
<organism evidence="4 5">
    <name type="scientific">Brevibacillus laterosporus LMG 15441</name>
    <dbReference type="NCBI Taxonomy" id="1042163"/>
    <lineage>
        <taxon>Bacteria</taxon>
        <taxon>Bacillati</taxon>
        <taxon>Bacillota</taxon>
        <taxon>Bacilli</taxon>
        <taxon>Bacillales</taxon>
        <taxon>Paenibacillaceae</taxon>
        <taxon>Brevibacillus</taxon>
    </lineage>
</organism>
<keyword evidence="1" id="KW-0479">Metal-binding</keyword>
<dbReference type="SMART" id="SM01007">
    <property type="entry name" value="Aldolase_II"/>
    <property type="match status" value="1"/>
</dbReference>